<dbReference type="PROSITE" id="PS51311">
    <property type="entry name" value="SCGB"/>
    <property type="match status" value="1"/>
</dbReference>
<comment type="subcellular location">
    <subcellularLocation>
        <location evidence="1">Secreted</location>
    </subcellularLocation>
</comment>
<dbReference type="FunCoup" id="A0A2Y9RQQ3">
    <property type="interactions" value="10"/>
</dbReference>
<dbReference type="InterPro" id="IPR016126">
    <property type="entry name" value="Secretoglobin"/>
</dbReference>
<feature type="chain" id="PRO_5016079006" description="Uteroglobin" evidence="8">
    <location>
        <begin position="22"/>
        <end position="98"/>
    </location>
</feature>
<evidence type="ECO:0000313" key="9">
    <source>
        <dbReference type="Proteomes" id="UP000248480"/>
    </source>
</evidence>
<dbReference type="PRINTS" id="PR00486">
    <property type="entry name" value="UTEROGLOBIN"/>
</dbReference>
<dbReference type="GO" id="GO:0007165">
    <property type="term" value="P:signal transduction"/>
    <property type="evidence" value="ECO:0007669"/>
    <property type="project" value="InterPro"/>
</dbReference>
<protein>
    <recommendedName>
        <fullName evidence="3">Uteroglobin</fullName>
    </recommendedName>
    <alternativeName>
        <fullName evidence="7">Secretoglobin family 1A member 1</fullName>
    </alternativeName>
</protein>
<keyword evidence="9" id="KW-1185">Reference proteome</keyword>
<dbReference type="GO" id="GO:0005615">
    <property type="term" value="C:extracellular space"/>
    <property type="evidence" value="ECO:0007669"/>
    <property type="project" value="TreeGrafter"/>
</dbReference>
<dbReference type="PANTHER" id="PTHR10136">
    <property type="entry name" value="SECRETOGLOBIN FAMILY 1 MEMBER"/>
    <property type="match status" value="1"/>
</dbReference>
<dbReference type="Proteomes" id="UP000248480">
    <property type="component" value="Unplaced"/>
</dbReference>
<dbReference type="InParanoid" id="A0A2Y9RQQ3"/>
<evidence type="ECO:0000256" key="8">
    <source>
        <dbReference type="SAM" id="SignalP"/>
    </source>
</evidence>
<dbReference type="InterPro" id="IPR043215">
    <property type="entry name" value="Secretoglobin_1C-like"/>
</dbReference>
<dbReference type="GeneID" id="101350082"/>
<dbReference type="KEGG" id="tmu:101350082"/>
<dbReference type="SUPFAM" id="SSF48201">
    <property type="entry name" value="Uteroglobin-like"/>
    <property type="match status" value="1"/>
</dbReference>
<comment type="similarity">
    <text evidence="2">Belongs to the secretoglobin family.</text>
</comment>
<evidence type="ECO:0000256" key="6">
    <source>
        <dbReference type="ARBA" id="ARBA00023157"/>
    </source>
</evidence>
<reference evidence="10" key="1">
    <citation type="submission" date="2025-08" db="UniProtKB">
        <authorList>
            <consortium name="RefSeq"/>
        </authorList>
    </citation>
    <scope>IDENTIFICATION</scope>
</reference>
<evidence type="ECO:0000256" key="1">
    <source>
        <dbReference type="ARBA" id="ARBA00004613"/>
    </source>
</evidence>
<evidence type="ECO:0000313" key="10">
    <source>
        <dbReference type="RefSeq" id="XP_023593898.1"/>
    </source>
</evidence>
<keyword evidence="6" id="KW-1015">Disulfide bond</keyword>
<evidence type="ECO:0000256" key="3">
    <source>
        <dbReference type="ARBA" id="ARBA00020696"/>
    </source>
</evidence>
<dbReference type="GO" id="GO:0005737">
    <property type="term" value="C:cytoplasm"/>
    <property type="evidence" value="ECO:0007669"/>
    <property type="project" value="TreeGrafter"/>
</dbReference>
<organism evidence="9 10">
    <name type="scientific">Trichechus manatus latirostris</name>
    <name type="common">Florida manatee</name>
    <dbReference type="NCBI Taxonomy" id="127582"/>
    <lineage>
        <taxon>Eukaryota</taxon>
        <taxon>Metazoa</taxon>
        <taxon>Chordata</taxon>
        <taxon>Craniata</taxon>
        <taxon>Vertebrata</taxon>
        <taxon>Euteleostomi</taxon>
        <taxon>Mammalia</taxon>
        <taxon>Eutheria</taxon>
        <taxon>Afrotheria</taxon>
        <taxon>Sirenia</taxon>
        <taxon>Trichechidae</taxon>
        <taxon>Trichechus</taxon>
    </lineage>
</organism>
<dbReference type="PANTHER" id="PTHR10136:SF6">
    <property type="entry name" value="UTEROGLOBIN"/>
    <property type="match status" value="1"/>
</dbReference>
<dbReference type="Gene3D" id="1.10.210.10">
    <property type="entry name" value="Secretoglobin"/>
    <property type="match status" value="1"/>
</dbReference>
<keyword evidence="5" id="KW-0593">Phospholipase A2 inhibitor</keyword>
<evidence type="ECO:0000256" key="4">
    <source>
        <dbReference type="ARBA" id="ARBA00022525"/>
    </source>
</evidence>
<dbReference type="RefSeq" id="XP_023593898.1">
    <property type="nucleotide sequence ID" value="XM_023738130.1"/>
</dbReference>
<dbReference type="SMART" id="SM00096">
    <property type="entry name" value="UTG"/>
    <property type="match status" value="1"/>
</dbReference>
<keyword evidence="4" id="KW-0964">Secreted</keyword>
<proteinExistence type="inferred from homology"/>
<dbReference type="InterPro" id="IPR035960">
    <property type="entry name" value="Secretoglobin_sf"/>
</dbReference>
<accession>A0A2Y9RQQ3</accession>
<dbReference type="Pfam" id="PF01099">
    <property type="entry name" value="Uteroglobin"/>
    <property type="match status" value="1"/>
</dbReference>
<dbReference type="CTD" id="7356"/>
<sequence length="98" mass="10893">MKLAVLLALVTLALCCSSASAEVCRSFLKVIEHLFMGTLSGFEAAILPFNLDPNMIDASTQMKKLMDSLSQNVKNSLMKLTVNSFLRLHYEKWVSKVP</sequence>
<dbReference type="STRING" id="127582.A0A2Y9RQQ3"/>
<dbReference type="AlphaFoldDB" id="A0A2Y9RQQ3"/>
<evidence type="ECO:0000256" key="7">
    <source>
        <dbReference type="ARBA" id="ARBA00031712"/>
    </source>
</evidence>
<feature type="signal peptide" evidence="8">
    <location>
        <begin position="1"/>
        <end position="21"/>
    </location>
</feature>
<keyword evidence="8" id="KW-0732">Signal</keyword>
<dbReference type="InterPro" id="IPR000329">
    <property type="entry name" value="Uteroglobin"/>
</dbReference>
<name>A0A2Y9RQQ3_TRIMA</name>
<evidence type="ECO:0000256" key="2">
    <source>
        <dbReference type="ARBA" id="ARBA00008650"/>
    </source>
</evidence>
<evidence type="ECO:0000256" key="5">
    <source>
        <dbReference type="ARBA" id="ARBA00023005"/>
    </source>
</evidence>
<gene>
    <name evidence="10" type="primary">SCGB1A1</name>
</gene>
<dbReference type="GO" id="GO:0019834">
    <property type="term" value="F:phospholipase A2 inhibitor activity"/>
    <property type="evidence" value="ECO:0007669"/>
    <property type="project" value="UniProtKB-KW"/>
</dbReference>